<dbReference type="Pfam" id="PF13456">
    <property type="entry name" value="RVT_3"/>
    <property type="match status" value="1"/>
</dbReference>
<sequence length="155" mass="16762">MKINVDAGVKCGGGVLGIGCVVRDSGGHSQFASSTVITREIAPLQLELQAILLGIQVGIQRKIQRFSIESDCLQAIQLIQKKDEGCHDVDCLLGQIRTLLLYDSCDGISFIFREANRVAHVLANYVLTNKASAMWIGADPSCASQEISLDMPNPF</sequence>
<dbReference type="InterPro" id="IPR002156">
    <property type="entry name" value="RNaseH_domain"/>
</dbReference>
<dbReference type="InterPro" id="IPR012337">
    <property type="entry name" value="RNaseH-like_sf"/>
</dbReference>
<dbReference type="PANTHER" id="PTHR47723:SF19">
    <property type="entry name" value="POLYNUCLEOTIDYL TRANSFERASE, RIBONUCLEASE H-LIKE SUPERFAMILY PROTEIN"/>
    <property type="match status" value="1"/>
</dbReference>
<dbReference type="PANTHER" id="PTHR47723">
    <property type="entry name" value="OS05G0353850 PROTEIN"/>
    <property type="match status" value="1"/>
</dbReference>
<organism evidence="2 3">
    <name type="scientific">Cannabis sativa</name>
    <name type="common">Hemp</name>
    <name type="synonym">Marijuana</name>
    <dbReference type="NCBI Taxonomy" id="3483"/>
    <lineage>
        <taxon>Eukaryota</taxon>
        <taxon>Viridiplantae</taxon>
        <taxon>Streptophyta</taxon>
        <taxon>Embryophyta</taxon>
        <taxon>Tracheophyta</taxon>
        <taxon>Spermatophyta</taxon>
        <taxon>Magnoliopsida</taxon>
        <taxon>eudicotyledons</taxon>
        <taxon>Gunneridae</taxon>
        <taxon>Pentapetalae</taxon>
        <taxon>rosids</taxon>
        <taxon>fabids</taxon>
        <taxon>Rosales</taxon>
        <taxon>Cannabaceae</taxon>
        <taxon>Cannabis</taxon>
    </lineage>
</organism>
<protein>
    <recommendedName>
        <fullName evidence="1">RNase H type-1 domain-containing protein</fullName>
    </recommendedName>
</protein>
<proteinExistence type="predicted"/>
<accession>A0A803PGA4</accession>
<dbReference type="InterPro" id="IPR053151">
    <property type="entry name" value="RNase_H-like"/>
</dbReference>
<dbReference type="InterPro" id="IPR044730">
    <property type="entry name" value="RNase_H-like_dom_plant"/>
</dbReference>
<dbReference type="GO" id="GO:0003676">
    <property type="term" value="F:nucleic acid binding"/>
    <property type="evidence" value="ECO:0007669"/>
    <property type="project" value="InterPro"/>
</dbReference>
<feature type="domain" description="RNase H type-1" evidence="1">
    <location>
        <begin position="4"/>
        <end position="125"/>
    </location>
</feature>
<dbReference type="EMBL" id="UZAU01000407">
    <property type="status" value="NOT_ANNOTATED_CDS"/>
    <property type="molecule type" value="Genomic_DNA"/>
</dbReference>
<reference evidence="2" key="1">
    <citation type="submission" date="2018-11" db="EMBL/GenBank/DDBJ databases">
        <authorList>
            <person name="Grassa J C."/>
        </authorList>
    </citation>
    <scope>NUCLEOTIDE SEQUENCE [LARGE SCALE GENOMIC DNA]</scope>
</reference>
<keyword evidence="3" id="KW-1185">Reference proteome</keyword>
<dbReference type="Proteomes" id="UP000596661">
    <property type="component" value="Chromosome 4"/>
</dbReference>
<dbReference type="AlphaFoldDB" id="A0A803PGA4"/>
<dbReference type="GO" id="GO:0004523">
    <property type="term" value="F:RNA-DNA hybrid ribonuclease activity"/>
    <property type="evidence" value="ECO:0007669"/>
    <property type="project" value="InterPro"/>
</dbReference>
<dbReference type="EnsemblPlants" id="evm.model.04.2299">
    <property type="protein sequence ID" value="cds.evm.model.04.2299"/>
    <property type="gene ID" value="evm.TU.04.2299"/>
</dbReference>
<reference evidence="2" key="2">
    <citation type="submission" date="2021-03" db="UniProtKB">
        <authorList>
            <consortium name="EnsemblPlants"/>
        </authorList>
    </citation>
    <scope>IDENTIFICATION</scope>
</reference>
<name>A0A803PGA4_CANSA</name>
<dbReference type="CDD" id="cd06222">
    <property type="entry name" value="RNase_H_like"/>
    <property type="match status" value="1"/>
</dbReference>
<dbReference type="InterPro" id="IPR036397">
    <property type="entry name" value="RNaseH_sf"/>
</dbReference>
<dbReference type="SUPFAM" id="SSF53098">
    <property type="entry name" value="Ribonuclease H-like"/>
    <property type="match status" value="1"/>
</dbReference>
<dbReference type="OMA" id="THACRSK"/>
<dbReference type="Gramene" id="evm.model.04.2299">
    <property type="protein sequence ID" value="cds.evm.model.04.2299"/>
    <property type="gene ID" value="evm.TU.04.2299"/>
</dbReference>
<evidence type="ECO:0000259" key="1">
    <source>
        <dbReference type="Pfam" id="PF13456"/>
    </source>
</evidence>
<dbReference type="Gene3D" id="3.30.420.10">
    <property type="entry name" value="Ribonuclease H-like superfamily/Ribonuclease H"/>
    <property type="match status" value="1"/>
</dbReference>
<evidence type="ECO:0000313" key="3">
    <source>
        <dbReference type="Proteomes" id="UP000596661"/>
    </source>
</evidence>
<evidence type="ECO:0000313" key="2">
    <source>
        <dbReference type="EnsemblPlants" id="cds.evm.model.04.2299"/>
    </source>
</evidence>